<accession>U6LXF8</accession>
<evidence type="ECO:0000256" key="3">
    <source>
        <dbReference type="ARBA" id="ARBA00022516"/>
    </source>
</evidence>
<evidence type="ECO:0000256" key="1">
    <source>
        <dbReference type="ARBA" id="ARBA00004477"/>
    </source>
</evidence>
<dbReference type="PANTHER" id="PTHR12317:SF63">
    <property type="entry name" value="DIACYLGLYCEROL O-ACYLTRANSFERASE 2"/>
    <property type="match status" value="1"/>
</dbReference>
<keyword evidence="8" id="KW-0443">Lipid metabolism</keyword>
<evidence type="ECO:0000256" key="8">
    <source>
        <dbReference type="ARBA" id="ARBA00023098"/>
    </source>
</evidence>
<evidence type="ECO:0000256" key="7">
    <source>
        <dbReference type="ARBA" id="ARBA00022989"/>
    </source>
</evidence>
<dbReference type="OrthoDB" id="10263961at2759"/>
<evidence type="ECO:0000313" key="13">
    <source>
        <dbReference type="Proteomes" id="UP000030763"/>
    </source>
</evidence>
<keyword evidence="4 11" id="KW-0808">Transferase</keyword>
<keyword evidence="3" id="KW-0444">Lipid biosynthesis</keyword>
<gene>
    <name evidence="12" type="ORF">EMWEY_00018630</name>
</gene>
<dbReference type="RefSeq" id="XP_013333087.1">
    <property type="nucleotide sequence ID" value="XM_013477633.1"/>
</dbReference>
<dbReference type="EC" id="2.3.1.-" evidence="11"/>
<evidence type="ECO:0000256" key="6">
    <source>
        <dbReference type="ARBA" id="ARBA00022824"/>
    </source>
</evidence>
<dbReference type="Proteomes" id="UP000030763">
    <property type="component" value="Unassembled WGS sequence"/>
</dbReference>
<comment type="subcellular location">
    <subcellularLocation>
        <location evidence="1 11">Endoplasmic reticulum membrane</location>
        <topology evidence="1 11">Multi-pass membrane protein</topology>
    </subcellularLocation>
</comment>
<reference evidence="12" key="2">
    <citation type="submission" date="2013-10" db="EMBL/GenBank/DDBJ databases">
        <authorList>
            <person name="Aslett M."/>
        </authorList>
    </citation>
    <scope>NUCLEOTIDE SEQUENCE [LARGE SCALE GENOMIC DNA]</scope>
    <source>
        <strain evidence="12">Weybridge</strain>
    </source>
</reference>
<name>U6LXF8_EIMMA</name>
<proteinExistence type="inferred from homology"/>
<reference evidence="12" key="1">
    <citation type="submission" date="2013-10" db="EMBL/GenBank/DDBJ databases">
        <title>Genomic analysis of the causative agents of coccidiosis in chickens.</title>
        <authorList>
            <person name="Reid A.J."/>
            <person name="Blake D."/>
            <person name="Billington K."/>
            <person name="Browne H."/>
            <person name="Dunn M."/>
            <person name="Hung S."/>
            <person name="Kawahara F."/>
            <person name="Miranda-Saavedra D."/>
            <person name="Mourier T."/>
            <person name="Nagra H."/>
            <person name="Otto T.D."/>
            <person name="Rawlings N."/>
            <person name="Sanchez A."/>
            <person name="Sanders M."/>
            <person name="Subramaniam C."/>
            <person name="Tay Y."/>
            <person name="Dear P."/>
            <person name="Doerig C."/>
            <person name="Gruber A."/>
            <person name="Parkinson J."/>
            <person name="Shirley M."/>
            <person name="Wan K.L."/>
            <person name="Berriman M."/>
            <person name="Tomley F."/>
            <person name="Pain A."/>
        </authorList>
    </citation>
    <scope>NUCLEOTIDE SEQUENCE [LARGE SCALE GENOMIC DNA]</scope>
    <source>
        <strain evidence="12">Weybridge</strain>
    </source>
</reference>
<comment type="similarity">
    <text evidence="2 11">Belongs to the diacylglycerol acyltransferase family.</text>
</comment>
<evidence type="ECO:0000256" key="11">
    <source>
        <dbReference type="RuleBase" id="RU367023"/>
    </source>
</evidence>
<keyword evidence="6 11" id="KW-0256">Endoplasmic reticulum</keyword>
<dbReference type="PANTHER" id="PTHR12317">
    <property type="entry name" value="DIACYLGLYCEROL O-ACYLTRANSFERASE"/>
    <property type="match status" value="1"/>
</dbReference>
<keyword evidence="7" id="KW-1133">Transmembrane helix</keyword>
<keyword evidence="10" id="KW-0012">Acyltransferase</keyword>
<keyword evidence="9" id="KW-0472">Membrane</keyword>
<dbReference type="GeneID" id="25335849"/>
<dbReference type="VEuPathDB" id="ToxoDB:EMWEY_00018630"/>
<dbReference type="InterPro" id="IPR007130">
    <property type="entry name" value="DAGAT"/>
</dbReference>
<dbReference type="AlphaFoldDB" id="U6LXF8"/>
<dbReference type="GO" id="GO:0019432">
    <property type="term" value="P:triglyceride biosynthetic process"/>
    <property type="evidence" value="ECO:0007669"/>
    <property type="project" value="TreeGrafter"/>
</dbReference>
<organism evidence="12 13">
    <name type="scientific">Eimeria maxima</name>
    <name type="common">Coccidian parasite</name>
    <dbReference type="NCBI Taxonomy" id="5804"/>
    <lineage>
        <taxon>Eukaryota</taxon>
        <taxon>Sar</taxon>
        <taxon>Alveolata</taxon>
        <taxon>Apicomplexa</taxon>
        <taxon>Conoidasida</taxon>
        <taxon>Coccidia</taxon>
        <taxon>Eucoccidiorida</taxon>
        <taxon>Eimeriorina</taxon>
        <taxon>Eimeriidae</taxon>
        <taxon>Eimeria</taxon>
    </lineage>
</organism>
<evidence type="ECO:0000313" key="12">
    <source>
        <dbReference type="EMBL" id="CDJ56436.1"/>
    </source>
</evidence>
<dbReference type="OMA" id="YCFGNSQ"/>
<evidence type="ECO:0000256" key="4">
    <source>
        <dbReference type="ARBA" id="ARBA00022679"/>
    </source>
</evidence>
<dbReference type="EMBL" id="HG718942">
    <property type="protein sequence ID" value="CDJ56436.1"/>
    <property type="molecule type" value="Genomic_DNA"/>
</dbReference>
<keyword evidence="5" id="KW-0812">Transmembrane</keyword>
<dbReference type="GO" id="GO:0004144">
    <property type="term" value="F:diacylglycerol O-acyltransferase activity"/>
    <property type="evidence" value="ECO:0007669"/>
    <property type="project" value="TreeGrafter"/>
</dbReference>
<keyword evidence="13" id="KW-1185">Reference proteome</keyword>
<evidence type="ECO:0000256" key="2">
    <source>
        <dbReference type="ARBA" id="ARBA00005420"/>
    </source>
</evidence>
<sequence>MGEPGKSERAQVGRILTSRRRHGHFSLEEIGRRKTSSSPTNSACTSFPGEDFSFLELRLKHVAAVKKLSQNLRHPLHRFWPLKYPVVIDADFLPLYLPRHCGPPAQTTPSEVFSSSVPVFSNLRYRATNAPADGSNSCVACGWGEKNRVLPWRHVPGIHPKDELTAVMATGNFGDILGHFRLTAASVVRWCLIYGQLIFLSDAIPADKNSMKANLEKGSSLLVSPGGIAEIYETNSSEERLHLQDRLGVVRLAMQTGAKLVPVYCFGNSQAFRLPWGVRFLQPFARLLRIAFVSFYGRFGLPVAFRVPMLYAVGRPLQMPQVDKPTYGEIAAAHKIFVAEVRRIFDTYKGLYGWANKQLEIL</sequence>
<dbReference type="Pfam" id="PF03982">
    <property type="entry name" value="DAGAT"/>
    <property type="match status" value="1"/>
</dbReference>
<evidence type="ECO:0000256" key="9">
    <source>
        <dbReference type="ARBA" id="ARBA00023136"/>
    </source>
</evidence>
<protein>
    <recommendedName>
        <fullName evidence="11">Acyltransferase</fullName>
        <ecNumber evidence="11">2.3.1.-</ecNumber>
    </recommendedName>
</protein>
<evidence type="ECO:0000256" key="5">
    <source>
        <dbReference type="ARBA" id="ARBA00022692"/>
    </source>
</evidence>
<dbReference type="GO" id="GO:0005789">
    <property type="term" value="C:endoplasmic reticulum membrane"/>
    <property type="evidence" value="ECO:0007669"/>
    <property type="project" value="UniProtKB-SubCell"/>
</dbReference>
<evidence type="ECO:0000256" key="10">
    <source>
        <dbReference type="ARBA" id="ARBA00023315"/>
    </source>
</evidence>